<gene>
    <name evidence="3" type="ORF">FCC1311_054412</name>
</gene>
<feature type="region of interest" description="Disordered" evidence="2">
    <location>
        <begin position="1"/>
        <end position="87"/>
    </location>
</feature>
<dbReference type="EMBL" id="BEYU01000053">
    <property type="protein sequence ID" value="GBG29219.1"/>
    <property type="molecule type" value="Genomic_DNA"/>
</dbReference>
<dbReference type="InterPro" id="IPR037992">
    <property type="entry name" value="TRAPPC6/Trs33"/>
</dbReference>
<evidence type="ECO:0000313" key="4">
    <source>
        <dbReference type="Proteomes" id="UP000241890"/>
    </source>
</evidence>
<dbReference type="SUPFAM" id="SSF111126">
    <property type="entry name" value="Ligand-binding domain in the NO signalling and Golgi transport"/>
    <property type="match status" value="1"/>
</dbReference>
<evidence type="ECO:0000313" key="3">
    <source>
        <dbReference type="EMBL" id="GBG29219.1"/>
    </source>
</evidence>
<dbReference type="InterPro" id="IPR007194">
    <property type="entry name" value="TRAPP_component"/>
</dbReference>
<accession>A0A2R5GFW0</accession>
<evidence type="ECO:0000256" key="1">
    <source>
        <dbReference type="ARBA" id="ARBA00006218"/>
    </source>
</evidence>
<comment type="caution">
    <text evidence="3">The sequence shown here is derived from an EMBL/GenBank/DDBJ whole genome shotgun (WGS) entry which is preliminary data.</text>
</comment>
<dbReference type="PANTHER" id="PTHR12817:SF0">
    <property type="entry name" value="GEO08327P1"/>
    <property type="match status" value="1"/>
</dbReference>
<feature type="compositionally biased region" description="Low complexity" evidence="2">
    <location>
        <begin position="44"/>
        <end position="54"/>
    </location>
</feature>
<dbReference type="GO" id="GO:0005801">
    <property type="term" value="C:cis-Golgi network"/>
    <property type="evidence" value="ECO:0007669"/>
    <property type="project" value="TreeGrafter"/>
</dbReference>
<dbReference type="InterPro" id="IPR024096">
    <property type="entry name" value="NO_sig/Golgi_transp_ligand-bd"/>
</dbReference>
<dbReference type="AlphaFoldDB" id="A0A2R5GFW0"/>
<dbReference type="GO" id="GO:0006888">
    <property type="term" value="P:endoplasmic reticulum to Golgi vesicle-mediated transport"/>
    <property type="evidence" value="ECO:0007669"/>
    <property type="project" value="TreeGrafter"/>
</dbReference>
<comment type="similarity">
    <text evidence="1">Belongs to the TRAPP small subunits family. BET3 subfamily.</text>
</comment>
<dbReference type="InParanoid" id="A0A2R5GFW0"/>
<dbReference type="OrthoDB" id="941624at2759"/>
<proteinExistence type="inferred from homology"/>
<sequence length="242" mass="26411">MATPSGHAGAPPPPGQQQEEAQQGRSQTPQPDMPQASLPARPGTASAASTSEAAQVALGVKPTAASQTQQRRMLTTPKARSGASQSRGPMSAIAYRMLAFELVRICDAQNDLGKLEMLGFGIGHRFVERFTRTHAKFTNTLEVVKFLCKDLWLAMFGKQVDKLQTNHKGVFVLHDNKCAWVSSVDIDYSDEESLEQAKKFLIAPCGLIRGALSNLGIKCTVRAEFSTLPMCFFNIQINEEML</sequence>
<dbReference type="GO" id="GO:0030008">
    <property type="term" value="C:TRAPP complex"/>
    <property type="evidence" value="ECO:0007669"/>
    <property type="project" value="TreeGrafter"/>
</dbReference>
<reference evidence="3 4" key="1">
    <citation type="submission" date="2017-12" db="EMBL/GenBank/DDBJ databases">
        <title>Sequencing, de novo assembly and annotation of complete genome of a new Thraustochytrid species, strain FCC1311.</title>
        <authorList>
            <person name="Sedici K."/>
            <person name="Godart F."/>
            <person name="Aiese Cigliano R."/>
            <person name="Sanseverino W."/>
            <person name="Barakat M."/>
            <person name="Ortet P."/>
            <person name="Marechal E."/>
            <person name="Cagnac O."/>
            <person name="Amato A."/>
        </authorList>
    </citation>
    <scope>NUCLEOTIDE SEQUENCE [LARGE SCALE GENOMIC DNA]</scope>
</reference>
<dbReference type="Gene3D" id="3.30.1380.20">
    <property type="entry name" value="Trafficking protein particle complex subunit 3"/>
    <property type="match status" value="1"/>
</dbReference>
<dbReference type="PANTHER" id="PTHR12817">
    <property type="entry name" value="TRAFFICKING PROTEIN PARTICLE COMPLEX SUBUNIT 6B"/>
    <property type="match status" value="1"/>
</dbReference>
<dbReference type="GO" id="GO:0005802">
    <property type="term" value="C:trans-Golgi network"/>
    <property type="evidence" value="ECO:0007669"/>
    <property type="project" value="TreeGrafter"/>
</dbReference>
<evidence type="ECO:0000256" key="2">
    <source>
        <dbReference type="SAM" id="MobiDB-lite"/>
    </source>
</evidence>
<dbReference type="CDD" id="cd14944">
    <property type="entry name" value="TRAPPC6A_Trs33"/>
    <property type="match status" value="1"/>
</dbReference>
<organism evidence="3 4">
    <name type="scientific">Hondaea fermentalgiana</name>
    <dbReference type="NCBI Taxonomy" id="2315210"/>
    <lineage>
        <taxon>Eukaryota</taxon>
        <taxon>Sar</taxon>
        <taxon>Stramenopiles</taxon>
        <taxon>Bigyra</taxon>
        <taxon>Labyrinthulomycetes</taxon>
        <taxon>Thraustochytrida</taxon>
        <taxon>Thraustochytriidae</taxon>
        <taxon>Hondaea</taxon>
    </lineage>
</organism>
<protein>
    <submittedName>
        <fullName evidence="3">Trafficking protein particle complex subunit 6B</fullName>
    </submittedName>
</protein>
<dbReference type="Pfam" id="PF04051">
    <property type="entry name" value="TRAPP"/>
    <property type="match status" value="1"/>
</dbReference>
<keyword evidence="4" id="KW-1185">Reference proteome</keyword>
<feature type="compositionally biased region" description="Polar residues" evidence="2">
    <location>
        <begin position="64"/>
        <end position="73"/>
    </location>
</feature>
<name>A0A2R5GFW0_9STRA</name>
<dbReference type="Proteomes" id="UP000241890">
    <property type="component" value="Unassembled WGS sequence"/>
</dbReference>